<evidence type="ECO:0000256" key="2">
    <source>
        <dbReference type="ARBA" id="ARBA00022857"/>
    </source>
</evidence>
<evidence type="ECO:0000256" key="4">
    <source>
        <dbReference type="RuleBase" id="RU000363"/>
    </source>
</evidence>
<dbReference type="EMBL" id="FOEG01000001">
    <property type="protein sequence ID" value="SEO50740.1"/>
    <property type="molecule type" value="Genomic_DNA"/>
</dbReference>
<dbReference type="CDD" id="cd05324">
    <property type="entry name" value="carb_red_PTCR-like_SDR_c"/>
    <property type="match status" value="1"/>
</dbReference>
<dbReference type="Gene3D" id="3.40.50.720">
    <property type="entry name" value="NAD(P)-binding Rossmann-like Domain"/>
    <property type="match status" value="1"/>
</dbReference>
<dbReference type="AlphaFoldDB" id="A0A1H8Q955"/>
<evidence type="ECO:0000313" key="6">
    <source>
        <dbReference type="Proteomes" id="UP000199657"/>
    </source>
</evidence>
<dbReference type="OrthoDB" id="5786478at2"/>
<keyword evidence="6" id="KW-1185">Reference proteome</keyword>
<name>A0A1H8Q955_9GAMM</name>
<accession>A0A1H8Q955</accession>
<dbReference type="Pfam" id="PF00106">
    <property type="entry name" value="adh_short"/>
    <property type="match status" value="1"/>
</dbReference>
<reference evidence="5 6" key="1">
    <citation type="submission" date="2016-10" db="EMBL/GenBank/DDBJ databases">
        <authorList>
            <person name="de Groot N.N."/>
        </authorList>
    </citation>
    <scope>NUCLEOTIDE SEQUENCE [LARGE SCALE GENOMIC DNA]</scope>
    <source>
        <strain evidence="5 6">CGMCC 1.6291</strain>
    </source>
</reference>
<dbReference type="InterPro" id="IPR045313">
    <property type="entry name" value="CBR1-like"/>
</dbReference>
<sequence>MSDNQPVSVITGANRGLGFETARQLGRLGHTVVATSRDGIKGKAAVDKLQSEGLAVVYHPLDVDREESRVRLFQFIEERYQRLDVLINNAGVMPDGAPDTPGATSVFDTDLSQVRQSMETNLYGPLRLCQLAVPLMRRHDYGRIVNVSTGLAQISEMKGEFTAYRLAKTALNALTRIVAAEVRNENILCNAASPGWVKTRMGGANAPRSPAEGVRGIVWLATVGNDGPRGGFYQDRMAIPW</sequence>
<evidence type="ECO:0000313" key="5">
    <source>
        <dbReference type="EMBL" id="SEO50740.1"/>
    </source>
</evidence>
<gene>
    <name evidence="5" type="ORF">SAMN04488052_101433</name>
</gene>
<dbReference type="PRINTS" id="PR00081">
    <property type="entry name" value="GDHRDH"/>
</dbReference>
<dbReference type="GO" id="GO:0016616">
    <property type="term" value="F:oxidoreductase activity, acting on the CH-OH group of donors, NAD or NADP as acceptor"/>
    <property type="evidence" value="ECO:0007669"/>
    <property type="project" value="InterPro"/>
</dbReference>
<keyword evidence="3" id="KW-0560">Oxidoreductase</keyword>
<dbReference type="PANTHER" id="PTHR43490">
    <property type="entry name" value="(+)-NEOMENTHOL DEHYDROGENASE"/>
    <property type="match status" value="1"/>
</dbReference>
<keyword evidence="2" id="KW-0521">NADP</keyword>
<dbReference type="Proteomes" id="UP000199657">
    <property type="component" value="Unassembled WGS sequence"/>
</dbReference>
<comment type="similarity">
    <text evidence="1 4">Belongs to the short-chain dehydrogenases/reductases (SDR) family.</text>
</comment>
<proteinExistence type="inferred from homology"/>
<dbReference type="RefSeq" id="WP_091639524.1">
    <property type="nucleotide sequence ID" value="NZ_FOEG01000001.1"/>
</dbReference>
<dbReference type="PANTHER" id="PTHR43490:SF99">
    <property type="entry name" value="SHORT-CHAIN DEHYDROGENASE_REDUCTASE"/>
    <property type="match status" value="1"/>
</dbReference>
<evidence type="ECO:0000256" key="1">
    <source>
        <dbReference type="ARBA" id="ARBA00006484"/>
    </source>
</evidence>
<protein>
    <submittedName>
        <fullName evidence="5">NAD(P)-dependent dehydrogenase, short-chain alcohol dehydrogenase family</fullName>
    </submittedName>
</protein>
<organism evidence="5 6">
    <name type="scientific">Aquisalimonas asiatica</name>
    <dbReference type="NCBI Taxonomy" id="406100"/>
    <lineage>
        <taxon>Bacteria</taxon>
        <taxon>Pseudomonadati</taxon>
        <taxon>Pseudomonadota</taxon>
        <taxon>Gammaproteobacteria</taxon>
        <taxon>Chromatiales</taxon>
        <taxon>Ectothiorhodospiraceae</taxon>
        <taxon>Aquisalimonas</taxon>
    </lineage>
</organism>
<dbReference type="STRING" id="406100.SAMN04488052_101433"/>
<dbReference type="SUPFAM" id="SSF51735">
    <property type="entry name" value="NAD(P)-binding Rossmann-fold domains"/>
    <property type="match status" value="1"/>
</dbReference>
<dbReference type="PRINTS" id="PR00080">
    <property type="entry name" value="SDRFAMILY"/>
</dbReference>
<dbReference type="InterPro" id="IPR002347">
    <property type="entry name" value="SDR_fam"/>
</dbReference>
<evidence type="ECO:0000256" key="3">
    <source>
        <dbReference type="ARBA" id="ARBA00023002"/>
    </source>
</evidence>
<dbReference type="InterPro" id="IPR036291">
    <property type="entry name" value="NAD(P)-bd_dom_sf"/>
</dbReference>